<dbReference type="Proteomes" id="UP001054837">
    <property type="component" value="Unassembled WGS sequence"/>
</dbReference>
<name>A0AAV4V141_9ARAC</name>
<gene>
    <name evidence="2" type="ORF">CDAR_480421</name>
</gene>
<organism evidence="2 3">
    <name type="scientific">Caerostris darwini</name>
    <dbReference type="NCBI Taxonomy" id="1538125"/>
    <lineage>
        <taxon>Eukaryota</taxon>
        <taxon>Metazoa</taxon>
        <taxon>Ecdysozoa</taxon>
        <taxon>Arthropoda</taxon>
        <taxon>Chelicerata</taxon>
        <taxon>Arachnida</taxon>
        <taxon>Araneae</taxon>
        <taxon>Araneomorphae</taxon>
        <taxon>Entelegynae</taxon>
        <taxon>Araneoidea</taxon>
        <taxon>Araneidae</taxon>
        <taxon>Caerostris</taxon>
    </lineage>
</organism>
<dbReference type="AlphaFoldDB" id="A0AAV4V141"/>
<reference evidence="2 3" key="1">
    <citation type="submission" date="2021-06" db="EMBL/GenBank/DDBJ databases">
        <title>Caerostris darwini draft genome.</title>
        <authorList>
            <person name="Kono N."/>
            <person name="Arakawa K."/>
        </authorList>
    </citation>
    <scope>NUCLEOTIDE SEQUENCE [LARGE SCALE GENOMIC DNA]</scope>
</reference>
<evidence type="ECO:0000256" key="1">
    <source>
        <dbReference type="SAM" id="MobiDB-lite"/>
    </source>
</evidence>
<feature type="region of interest" description="Disordered" evidence="1">
    <location>
        <begin position="1"/>
        <end position="39"/>
    </location>
</feature>
<accession>A0AAV4V141</accession>
<proteinExistence type="predicted"/>
<evidence type="ECO:0000313" key="2">
    <source>
        <dbReference type="EMBL" id="GIY63680.1"/>
    </source>
</evidence>
<dbReference type="EMBL" id="BPLQ01012203">
    <property type="protein sequence ID" value="GIY63680.1"/>
    <property type="molecule type" value="Genomic_DNA"/>
</dbReference>
<sequence>MSAPFKRSVRSNGKQNSRLAVKEKHAQEALEHPPSTPKENYFWGVVLPSPGTTEFTTASNVKYRRRNESLLFPEKQLRGEDYSRLLLFIGEKCGYNSPRIEIKSAAH</sequence>
<evidence type="ECO:0000313" key="3">
    <source>
        <dbReference type="Proteomes" id="UP001054837"/>
    </source>
</evidence>
<evidence type="ECO:0008006" key="4">
    <source>
        <dbReference type="Google" id="ProtNLM"/>
    </source>
</evidence>
<protein>
    <recommendedName>
        <fullName evidence="4">LAGLIDADG homing endonuclease</fullName>
    </recommendedName>
</protein>
<feature type="compositionally biased region" description="Basic and acidic residues" evidence="1">
    <location>
        <begin position="20"/>
        <end position="31"/>
    </location>
</feature>
<keyword evidence="3" id="KW-1185">Reference proteome</keyword>
<comment type="caution">
    <text evidence="2">The sequence shown here is derived from an EMBL/GenBank/DDBJ whole genome shotgun (WGS) entry which is preliminary data.</text>
</comment>